<evidence type="ECO:0000313" key="4">
    <source>
        <dbReference type="Proteomes" id="UP000091956"/>
    </source>
</evidence>
<feature type="region of interest" description="Disordered" evidence="1">
    <location>
        <begin position="476"/>
        <end position="514"/>
    </location>
</feature>
<dbReference type="GeneID" id="28835361"/>
<evidence type="ECO:0000313" key="3">
    <source>
        <dbReference type="EMBL" id="OBT99796.1"/>
    </source>
</evidence>
<dbReference type="STRING" id="342668.A0A1B8GVF2"/>
<dbReference type="RefSeq" id="XP_018133529.1">
    <property type="nucleotide sequence ID" value="XM_018271490.1"/>
</dbReference>
<keyword evidence="4" id="KW-1185">Reference proteome</keyword>
<dbReference type="CDD" id="cd02440">
    <property type="entry name" value="AdoMet_MTases"/>
    <property type="match status" value="1"/>
</dbReference>
<dbReference type="InterPro" id="IPR041698">
    <property type="entry name" value="Methyltransf_25"/>
</dbReference>
<feature type="compositionally biased region" description="Basic and acidic residues" evidence="1">
    <location>
        <begin position="476"/>
        <end position="492"/>
    </location>
</feature>
<dbReference type="PANTHER" id="PTHR43591">
    <property type="entry name" value="METHYLTRANSFERASE"/>
    <property type="match status" value="1"/>
</dbReference>
<reference evidence="4" key="2">
    <citation type="journal article" date="2018" name="Nat. Commun.">
        <title>Extreme sensitivity to ultraviolet light in the fungal pathogen causing white-nose syndrome of bats.</title>
        <authorList>
            <person name="Palmer J.M."/>
            <person name="Drees K.P."/>
            <person name="Foster J.T."/>
            <person name="Lindner D.L."/>
        </authorList>
    </citation>
    <scope>NUCLEOTIDE SEQUENCE [LARGE SCALE GENOMIC DNA]</scope>
    <source>
        <strain evidence="4">UAMH 10579</strain>
    </source>
</reference>
<dbReference type="Gene3D" id="3.40.50.150">
    <property type="entry name" value="Vaccinia Virus protein VP39"/>
    <property type="match status" value="1"/>
</dbReference>
<feature type="compositionally biased region" description="Low complexity" evidence="1">
    <location>
        <begin position="13"/>
        <end position="37"/>
    </location>
</feature>
<dbReference type="AlphaFoldDB" id="A0A1B8GVF2"/>
<sequence>MGDSSPRLDKLHSITNSTNSNNSANSSTDSKTSSLQTHSQARPRKIQRRPSLSTQFASAYVVGPGTAVLDRHLYSLQPTQRVQTHHGRAQSLSSTSLTNSSTNTPSLLGGAPAKNDYVQRPFTMRNSRRYLADPTLRYPLPVDLPEMHRQVLRTMLLVNVFGGPVCSPNFRNTPPKKVLEVGCGNGYWSALCHKHFARQGHSVSFTGIDIAPLSADNSTNGMKWRFVQHDLRILPTPFQDEEFDLVMVKDLSMISSQLSMTANLMDEYLRILRPGGAIEVWDGDHTIRMVLSHNPTLASQDSDSEDEETAQAEGTGTYILTAQTPFTEAQNPYLTEYNTWLTKAFDARGLSAIPCTSMASLLLQEPELADIESRRLAIPLGEVRWERAGTEGSSKGKEADSGKKVLTTGQTALRHTALLTLVQYMESLEPFLREASGKSQDEWDRWYGDMMNDLLLQNGTSWGECLEVGAWWATKRDMPKSKSKPADEKPDKPMPYPPDPHPGNEWKIPHMELL</sequence>
<accession>A0A1B8GVF2</accession>
<organism evidence="3 4">
    <name type="scientific">Pseudogymnoascus verrucosus</name>
    <dbReference type="NCBI Taxonomy" id="342668"/>
    <lineage>
        <taxon>Eukaryota</taxon>
        <taxon>Fungi</taxon>
        <taxon>Dikarya</taxon>
        <taxon>Ascomycota</taxon>
        <taxon>Pezizomycotina</taxon>
        <taxon>Leotiomycetes</taxon>
        <taxon>Thelebolales</taxon>
        <taxon>Thelebolaceae</taxon>
        <taxon>Pseudogymnoascus</taxon>
    </lineage>
</organism>
<proteinExistence type="predicted"/>
<dbReference type="OrthoDB" id="2013972at2759"/>
<evidence type="ECO:0000256" key="1">
    <source>
        <dbReference type="SAM" id="MobiDB-lite"/>
    </source>
</evidence>
<name>A0A1B8GVF2_9PEZI</name>
<dbReference type="EMBL" id="KV460211">
    <property type="protein sequence ID" value="OBT99796.1"/>
    <property type="molecule type" value="Genomic_DNA"/>
</dbReference>
<reference evidence="3 4" key="1">
    <citation type="submission" date="2016-03" db="EMBL/GenBank/DDBJ databases">
        <title>Comparative genomics of Pseudogymnoascus destructans, the fungus causing white-nose syndrome of bats.</title>
        <authorList>
            <person name="Palmer J.M."/>
            <person name="Drees K.P."/>
            <person name="Foster J.T."/>
            <person name="Lindner D.L."/>
        </authorList>
    </citation>
    <scope>NUCLEOTIDE SEQUENCE [LARGE SCALE GENOMIC DNA]</scope>
    <source>
        <strain evidence="3 4">UAMH 10579</strain>
    </source>
</reference>
<feature type="region of interest" description="Disordered" evidence="1">
    <location>
        <begin position="80"/>
        <end position="114"/>
    </location>
</feature>
<feature type="compositionally biased region" description="Basic and acidic residues" evidence="1">
    <location>
        <begin position="502"/>
        <end position="514"/>
    </location>
</feature>
<dbReference type="SUPFAM" id="SSF53335">
    <property type="entry name" value="S-adenosyl-L-methionine-dependent methyltransferases"/>
    <property type="match status" value="1"/>
</dbReference>
<evidence type="ECO:0000259" key="2">
    <source>
        <dbReference type="Pfam" id="PF13649"/>
    </source>
</evidence>
<feature type="region of interest" description="Disordered" evidence="1">
    <location>
        <begin position="1"/>
        <end position="52"/>
    </location>
</feature>
<gene>
    <name evidence="3" type="ORF">VE01_01975</name>
</gene>
<feature type="domain" description="Methyltransferase" evidence="2">
    <location>
        <begin position="178"/>
        <end position="276"/>
    </location>
</feature>
<protein>
    <recommendedName>
        <fullName evidence="2">Methyltransferase domain-containing protein</fullName>
    </recommendedName>
</protein>
<dbReference type="InterPro" id="IPR029063">
    <property type="entry name" value="SAM-dependent_MTases_sf"/>
</dbReference>
<dbReference type="Proteomes" id="UP000091956">
    <property type="component" value="Unassembled WGS sequence"/>
</dbReference>
<dbReference type="PANTHER" id="PTHR43591:SF50">
    <property type="entry name" value="METHYLTRANSFERASE DOMAIN-CONTAINING PROTEIN-RELATED"/>
    <property type="match status" value="1"/>
</dbReference>
<feature type="compositionally biased region" description="Low complexity" evidence="1">
    <location>
        <begin position="91"/>
        <end position="108"/>
    </location>
</feature>
<dbReference type="Pfam" id="PF13649">
    <property type="entry name" value="Methyltransf_25"/>
    <property type="match status" value="1"/>
</dbReference>
<feature type="compositionally biased region" description="Basic and acidic residues" evidence="1">
    <location>
        <begin position="1"/>
        <end position="12"/>
    </location>
</feature>